<dbReference type="InterPro" id="IPR019129">
    <property type="entry name" value="Folate-sensitive_fs_Fra10Ac1"/>
</dbReference>
<proteinExistence type="inferred from homology"/>
<feature type="transmembrane region" description="Helical" evidence="8">
    <location>
        <begin position="102"/>
        <end position="124"/>
    </location>
</feature>
<dbReference type="EMBL" id="NIDF01000158">
    <property type="protein sequence ID" value="TYJ52086.1"/>
    <property type="molecule type" value="Genomic_DNA"/>
</dbReference>
<feature type="transmembrane region" description="Helical" evidence="8">
    <location>
        <begin position="335"/>
        <end position="354"/>
    </location>
</feature>
<dbReference type="InterPro" id="IPR020846">
    <property type="entry name" value="MFS_dom"/>
</dbReference>
<evidence type="ECO:0000313" key="11">
    <source>
        <dbReference type="Proteomes" id="UP000322245"/>
    </source>
</evidence>
<dbReference type="Pfam" id="PF07690">
    <property type="entry name" value="MFS_1"/>
    <property type="match status" value="1"/>
</dbReference>
<dbReference type="AlphaFoldDB" id="A0A5D3AQW0"/>
<keyword evidence="4 8" id="KW-1133">Transmembrane helix</keyword>
<dbReference type="InterPro" id="IPR036259">
    <property type="entry name" value="MFS_trans_sf"/>
</dbReference>
<dbReference type="Gene3D" id="1.20.1250.20">
    <property type="entry name" value="MFS general substrate transporter like domains"/>
    <property type="match status" value="2"/>
</dbReference>
<evidence type="ECO:0000256" key="3">
    <source>
        <dbReference type="ARBA" id="ARBA00022692"/>
    </source>
</evidence>
<evidence type="ECO:0000256" key="5">
    <source>
        <dbReference type="ARBA" id="ARBA00023136"/>
    </source>
</evidence>
<name>A0A5D3AQW0_9TREE</name>
<dbReference type="GO" id="GO:0022857">
    <property type="term" value="F:transmembrane transporter activity"/>
    <property type="evidence" value="ECO:0007669"/>
    <property type="project" value="InterPro"/>
</dbReference>
<dbReference type="InterPro" id="IPR011701">
    <property type="entry name" value="MFS"/>
</dbReference>
<evidence type="ECO:0000256" key="1">
    <source>
        <dbReference type="ARBA" id="ARBA00004141"/>
    </source>
</evidence>
<evidence type="ECO:0000256" key="8">
    <source>
        <dbReference type="SAM" id="Phobius"/>
    </source>
</evidence>
<dbReference type="PROSITE" id="PS50850">
    <property type="entry name" value="MFS"/>
    <property type="match status" value="1"/>
</dbReference>
<comment type="subcellular location">
    <subcellularLocation>
        <location evidence="1">Membrane</location>
        <topology evidence="1">Multi-pass membrane protein</topology>
    </subcellularLocation>
</comment>
<evidence type="ECO:0000259" key="9">
    <source>
        <dbReference type="PROSITE" id="PS50850"/>
    </source>
</evidence>
<evidence type="ECO:0000256" key="6">
    <source>
        <dbReference type="ARBA" id="ARBA00037968"/>
    </source>
</evidence>
<feature type="transmembrane region" description="Helical" evidence="8">
    <location>
        <begin position="420"/>
        <end position="442"/>
    </location>
</feature>
<keyword evidence="2" id="KW-0813">Transport</keyword>
<dbReference type="SUPFAM" id="SSF103473">
    <property type="entry name" value="MFS general substrate transporter"/>
    <property type="match status" value="1"/>
</dbReference>
<sequence length="636" mass="71298">MSATVQDLSPEAIPVVNTVPPRAESVKRKNNPTTLQSFRSFIWDSDTHLKSPEERRLLFKLDCCILPCLCLGFFCKYLDQTNLNHAYVSGLQEALGWYGNQYTYATSLYTVGYAIMQVPSTLIVQRVRPSLWLAFCEIVWALLTFCQCAVKNTGSMYALRFLVALFESAFFPVGLYLLGSWYTPTELAKRAAIFHFTASAGSAFSGYMQAAVYATLDGRYGLQGWQWLYIVCGIITAPCGFLILFLLPDYPSGGQKRWYLTDAEFELAQERMRKHHRPPPGKIDRGVIKRILQRWHIYMIPLTYTMYGLGCASGSYTSIWLKSTGDYSVAQINTIPTIGNVIAAVTVLLWGFLSDYFGSRYYLIALPTLLAIFPNIVLTIWPSSNPLILAAFLIAGAQYVTAIYYTWFQEICSSDPLERAIVISLSNGLQYAFSAWVSILIFPQVDRPNFKKGFPTTLAFVIMGLVLATIVNLLHRRDIRRGVYDHTVERKEEESIGGNIDLKHYKSKKLALRWRTAPEVVDGIGEESCASLRCDFHHPSSTSASFLDEGRGSPERYRPDGGSSSLLSLLHSVHHTDPYLISTMRFITFTFLTLIGITTALAAPAQLTARDPPPKTITPWQPSARAVLDNPLPLAF</sequence>
<accession>A0A5D3AQW0</accession>
<feature type="transmembrane region" description="Helical" evidence="8">
    <location>
        <begin position="361"/>
        <end position="381"/>
    </location>
</feature>
<feature type="transmembrane region" description="Helical" evidence="8">
    <location>
        <begin position="156"/>
        <end position="179"/>
    </location>
</feature>
<feature type="transmembrane region" description="Helical" evidence="8">
    <location>
        <begin position="191"/>
        <end position="215"/>
    </location>
</feature>
<feature type="domain" description="Major facilitator superfamily (MFS) profile" evidence="9">
    <location>
        <begin position="65"/>
        <end position="480"/>
    </location>
</feature>
<feature type="transmembrane region" description="Helical" evidence="8">
    <location>
        <begin position="295"/>
        <end position="315"/>
    </location>
</feature>
<dbReference type="Pfam" id="PF09725">
    <property type="entry name" value="Fra10Ac1"/>
    <property type="match status" value="1"/>
</dbReference>
<dbReference type="PANTHER" id="PTHR43791">
    <property type="entry name" value="PERMEASE-RELATED"/>
    <property type="match status" value="1"/>
</dbReference>
<organism evidence="10 11">
    <name type="scientific">Cryptococcus floricola</name>
    <dbReference type="NCBI Taxonomy" id="2591691"/>
    <lineage>
        <taxon>Eukaryota</taxon>
        <taxon>Fungi</taxon>
        <taxon>Dikarya</taxon>
        <taxon>Basidiomycota</taxon>
        <taxon>Agaricomycotina</taxon>
        <taxon>Tremellomycetes</taxon>
        <taxon>Tremellales</taxon>
        <taxon>Cryptococcaceae</taxon>
        <taxon>Cryptococcus</taxon>
    </lineage>
</organism>
<evidence type="ECO:0000256" key="2">
    <source>
        <dbReference type="ARBA" id="ARBA00022448"/>
    </source>
</evidence>
<protein>
    <recommendedName>
        <fullName evidence="9">Major facilitator superfamily (MFS) profile domain-containing protein</fullName>
    </recommendedName>
</protein>
<dbReference type="Proteomes" id="UP000322245">
    <property type="component" value="Unassembled WGS sequence"/>
</dbReference>
<dbReference type="FunFam" id="1.20.1250.20:FF:000065">
    <property type="entry name" value="Putative MFS pantothenate transporter"/>
    <property type="match status" value="1"/>
</dbReference>
<feature type="transmembrane region" description="Helical" evidence="8">
    <location>
        <begin position="131"/>
        <end position="150"/>
    </location>
</feature>
<evidence type="ECO:0000313" key="10">
    <source>
        <dbReference type="EMBL" id="TYJ52086.1"/>
    </source>
</evidence>
<keyword evidence="5 8" id="KW-0472">Membrane</keyword>
<comment type="similarity">
    <text evidence="6">Belongs to the major facilitator superfamily. Allantoate permease family.</text>
</comment>
<keyword evidence="3 8" id="KW-0812">Transmembrane</keyword>
<dbReference type="GO" id="GO:0016020">
    <property type="term" value="C:membrane"/>
    <property type="evidence" value="ECO:0007669"/>
    <property type="project" value="UniProtKB-SubCell"/>
</dbReference>
<feature type="transmembrane region" description="Helical" evidence="8">
    <location>
        <begin position="387"/>
        <end position="408"/>
    </location>
</feature>
<reference evidence="10 11" key="1">
    <citation type="submission" date="2017-05" db="EMBL/GenBank/DDBJ databases">
        <title>The Genome Sequence of Tsuchiyaea wingfieldii DSM 27421.</title>
        <authorList>
            <person name="Cuomo C."/>
            <person name="Passer A."/>
            <person name="Billmyre B."/>
            <person name="Heitman J."/>
        </authorList>
    </citation>
    <scope>NUCLEOTIDE SEQUENCE [LARGE SCALE GENOMIC DNA]</scope>
    <source>
        <strain evidence="10 11">DSM 27421</strain>
    </source>
</reference>
<evidence type="ECO:0000256" key="7">
    <source>
        <dbReference type="SAM" id="MobiDB-lite"/>
    </source>
</evidence>
<feature type="transmembrane region" description="Helical" evidence="8">
    <location>
        <begin position="227"/>
        <end position="247"/>
    </location>
</feature>
<keyword evidence="11" id="KW-1185">Reference proteome</keyword>
<feature type="compositionally biased region" description="Basic and acidic residues" evidence="7">
    <location>
        <begin position="548"/>
        <end position="559"/>
    </location>
</feature>
<feature type="transmembrane region" description="Helical" evidence="8">
    <location>
        <begin position="454"/>
        <end position="474"/>
    </location>
</feature>
<feature type="region of interest" description="Disordered" evidence="7">
    <location>
        <begin position="541"/>
        <end position="560"/>
    </location>
</feature>
<feature type="transmembrane region" description="Helical" evidence="8">
    <location>
        <begin position="586"/>
        <end position="605"/>
    </location>
</feature>
<evidence type="ECO:0000256" key="4">
    <source>
        <dbReference type="ARBA" id="ARBA00022989"/>
    </source>
</evidence>
<dbReference type="PANTHER" id="PTHR43791:SF39">
    <property type="entry name" value="TRANSPORTER LIZ1_SEO1, PUTATIVE (AFU_ORTHOLOGUE AFUA_3G00980)-RELATED"/>
    <property type="match status" value="1"/>
</dbReference>
<gene>
    <name evidence="10" type="ORF">B9479_007321</name>
</gene>
<comment type="caution">
    <text evidence="10">The sequence shown here is derived from an EMBL/GenBank/DDBJ whole genome shotgun (WGS) entry which is preliminary data.</text>
</comment>